<dbReference type="SUPFAM" id="SSF159941">
    <property type="entry name" value="MM3350-like"/>
    <property type="match status" value="1"/>
</dbReference>
<protein>
    <submittedName>
        <fullName evidence="2">Plasmid pRiA4b ORF-3 family protein</fullName>
    </submittedName>
</protein>
<dbReference type="AlphaFoldDB" id="A0A851GIE4"/>
<evidence type="ECO:0000313" key="2">
    <source>
        <dbReference type="EMBL" id="NWK56702.1"/>
    </source>
</evidence>
<keyword evidence="3" id="KW-1185">Reference proteome</keyword>
<dbReference type="InterPro" id="IPR012912">
    <property type="entry name" value="Plasmid_pRiA4b_Orf3-like"/>
</dbReference>
<dbReference type="EMBL" id="JACBAZ010000005">
    <property type="protein sequence ID" value="NWK56702.1"/>
    <property type="molecule type" value="Genomic_DNA"/>
</dbReference>
<accession>A0A851GIE4</accession>
<dbReference type="Proteomes" id="UP000557872">
    <property type="component" value="Unassembled WGS sequence"/>
</dbReference>
<feature type="domain" description="Plasmid pRiA4b Orf3-like" evidence="1">
    <location>
        <begin position="3"/>
        <end position="165"/>
    </location>
</feature>
<evidence type="ECO:0000313" key="3">
    <source>
        <dbReference type="Proteomes" id="UP000557872"/>
    </source>
</evidence>
<name>A0A851GIE4_9BACT</name>
<reference evidence="2 3" key="1">
    <citation type="submission" date="2020-07" db="EMBL/GenBank/DDBJ databases">
        <title>Roseicoccus Jingziensis gen. nov., sp. nov., isolated from coastal seawater.</title>
        <authorList>
            <person name="Feng X."/>
        </authorList>
    </citation>
    <scope>NUCLEOTIDE SEQUENCE [LARGE SCALE GENOMIC DNA]</scope>
    <source>
        <strain evidence="2 3">N1E253</strain>
    </source>
</reference>
<gene>
    <name evidence="2" type="ORF">HW115_13850</name>
</gene>
<comment type="caution">
    <text evidence="2">The sequence shown here is derived from an EMBL/GenBank/DDBJ whole genome shotgun (WGS) entry which is preliminary data.</text>
</comment>
<evidence type="ECO:0000259" key="1">
    <source>
        <dbReference type="Pfam" id="PF07929"/>
    </source>
</evidence>
<dbReference type="PANTHER" id="PTHR41878:SF1">
    <property type="entry name" value="TNPR PROTEIN"/>
    <property type="match status" value="1"/>
</dbReference>
<dbReference type="InterPro" id="IPR024047">
    <property type="entry name" value="MM3350-like_sf"/>
</dbReference>
<dbReference type="Gene3D" id="3.10.290.30">
    <property type="entry name" value="MM3350-like"/>
    <property type="match status" value="1"/>
</dbReference>
<dbReference type="Pfam" id="PF07929">
    <property type="entry name" value="PRiA4_ORF3"/>
    <property type="match status" value="1"/>
</dbReference>
<proteinExistence type="predicted"/>
<dbReference type="PANTHER" id="PTHR41878">
    <property type="entry name" value="LEXA REPRESSOR-RELATED"/>
    <property type="match status" value="1"/>
</dbReference>
<sequence length="170" mass="19783">MASYTIKVFLYEVEPEIWRRFTIPAEASFAELHRVIQKAMGWNDEQSHQFRHGKGRHLGNVIADTKEQVAPGDDFKDEKDVRICDVVGRRRLPLRMMYRYDFYDDWTHELVIEQKGEEEDAPKLLGGERACPPEDCGGAFGYRECVAGFDEWMDDDYDPEAFDPDAVELK</sequence>
<organism evidence="2 3">
    <name type="scientific">Oceaniferula marina</name>
    <dbReference type="NCBI Taxonomy" id="2748318"/>
    <lineage>
        <taxon>Bacteria</taxon>
        <taxon>Pseudomonadati</taxon>
        <taxon>Verrucomicrobiota</taxon>
        <taxon>Verrucomicrobiia</taxon>
        <taxon>Verrucomicrobiales</taxon>
        <taxon>Verrucomicrobiaceae</taxon>
        <taxon>Oceaniferula</taxon>
    </lineage>
</organism>
<dbReference type="RefSeq" id="WP_178933500.1">
    <property type="nucleotide sequence ID" value="NZ_JACBAZ010000005.1"/>
</dbReference>